<accession>A0AAV7WUQ0</accession>
<sequence length="169" mass="18475">MPPCAPESPRNITLNQVIYTTTPPETQIFTQYDNFESKDEPVSKDTAFLPLPEEAGFYPGDRNAPDFLLRRMMRKVKPSPLVVGDAITQGLRSHLISDANVPVRGFKQAGSRLTSQHGSASNNERVPGTESCLCVKVHAAGCRGSMVRSRDVRLLSQPSAAKMLPVPGR</sequence>
<gene>
    <name evidence="1" type="ORF">NDU88_003212</name>
</gene>
<proteinExistence type="predicted"/>
<name>A0AAV7WUQ0_PLEWA</name>
<dbReference type="EMBL" id="JANPWB010000001">
    <property type="protein sequence ID" value="KAJ1215604.1"/>
    <property type="molecule type" value="Genomic_DNA"/>
</dbReference>
<comment type="caution">
    <text evidence="1">The sequence shown here is derived from an EMBL/GenBank/DDBJ whole genome shotgun (WGS) entry which is preliminary data.</text>
</comment>
<keyword evidence="2" id="KW-1185">Reference proteome</keyword>
<organism evidence="1 2">
    <name type="scientific">Pleurodeles waltl</name>
    <name type="common">Iberian ribbed newt</name>
    <dbReference type="NCBI Taxonomy" id="8319"/>
    <lineage>
        <taxon>Eukaryota</taxon>
        <taxon>Metazoa</taxon>
        <taxon>Chordata</taxon>
        <taxon>Craniata</taxon>
        <taxon>Vertebrata</taxon>
        <taxon>Euteleostomi</taxon>
        <taxon>Amphibia</taxon>
        <taxon>Batrachia</taxon>
        <taxon>Caudata</taxon>
        <taxon>Salamandroidea</taxon>
        <taxon>Salamandridae</taxon>
        <taxon>Pleurodelinae</taxon>
        <taxon>Pleurodeles</taxon>
    </lineage>
</organism>
<dbReference type="AlphaFoldDB" id="A0AAV7WUQ0"/>
<evidence type="ECO:0000313" key="1">
    <source>
        <dbReference type="EMBL" id="KAJ1215604.1"/>
    </source>
</evidence>
<protein>
    <submittedName>
        <fullName evidence="1">Uncharacterized protein</fullName>
    </submittedName>
</protein>
<reference evidence="1" key="1">
    <citation type="journal article" date="2022" name="bioRxiv">
        <title>Sequencing and chromosome-scale assembly of the giantPleurodeles waltlgenome.</title>
        <authorList>
            <person name="Brown T."/>
            <person name="Elewa A."/>
            <person name="Iarovenko S."/>
            <person name="Subramanian E."/>
            <person name="Araus A.J."/>
            <person name="Petzold A."/>
            <person name="Susuki M."/>
            <person name="Suzuki K.-i.T."/>
            <person name="Hayashi T."/>
            <person name="Toyoda A."/>
            <person name="Oliveira C."/>
            <person name="Osipova E."/>
            <person name="Leigh N.D."/>
            <person name="Simon A."/>
            <person name="Yun M.H."/>
        </authorList>
    </citation>
    <scope>NUCLEOTIDE SEQUENCE</scope>
    <source>
        <strain evidence="1">20211129_DDA</strain>
        <tissue evidence="1">Liver</tissue>
    </source>
</reference>
<evidence type="ECO:0000313" key="2">
    <source>
        <dbReference type="Proteomes" id="UP001066276"/>
    </source>
</evidence>
<dbReference type="Proteomes" id="UP001066276">
    <property type="component" value="Chromosome 1_1"/>
</dbReference>